<evidence type="ECO:0000313" key="3">
    <source>
        <dbReference type="Proteomes" id="UP000242699"/>
    </source>
</evidence>
<gene>
    <name evidence="2" type="ORF">C7B43_18650</name>
</gene>
<evidence type="ECO:0000259" key="1">
    <source>
        <dbReference type="Pfam" id="PF02538"/>
    </source>
</evidence>
<reference evidence="2 3" key="1">
    <citation type="journal article" date="2014" name="BMC Genomics">
        <title>Comparison of environmental and isolate Sulfobacillus genomes reveals diverse carbon, sulfur, nitrogen, and hydrogen metabolisms.</title>
        <authorList>
            <person name="Justice N.B."/>
            <person name="Norman A."/>
            <person name="Brown C.T."/>
            <person name="Singh A."/>
            <person name="Thomas B.C."/>
            <person name="Banfield J.F."/>
        </authorList>
    </citation>
    <scope>NUCLEOTIDE SEQUENCE [LARGE SCALE GENOMIC DNA]</scope>
    <source>
        <strain evidence="2">AMDSBA1</strain>
    </source>
</reference>
<organism evidence="2 3">
    <name type="scientific">Sulfobacillus benefaciens</name>
    <dbReference type="NCBI Taxonomy" id="453960"/>
    <lineage>
        <taxon>Bacteria</taxon>
        <taxon>Bacillati</taxon>
        <taxon>Bacillota</taxon>
        <taxon>Clostridia</taxon>
        <taxon>Eubacteriales</taxon>
        <taxon>Clostridiales Family XVII. Incertae Sedis</taxon>
        <taxon>Sulfobacillus</taxon>
    </lineage>
</organism>
<dbReference type="Pfam" id="PF02538">
    <property type="entry name" value="Hydantoinase_B"/>
    <property type="match status" value="1"/>
</dbReference>
<accession>A0A2T2WQU4</accession>
<sequence length="731" mass="82176">MADMTEMSLKDRLEESVKRYQQTGHYQGITRLELKETEPFRYEKVYSELRGALVSARETALHISASPIVRNIGELCFAFYTPEGDSVAVSTGIITHVHTMSEAIKFMIRQGYETNPGIKEGDIFCNNDPDLGNVHTTDVHTIIPIFWEGQLMGWAGGVAHQVDIGASTPGHDPVATANRFEDGFYVTAEKIGENHEVRKDFKIRAQRSVRTPLYWDLDEKCRIAGIYMVRDAVHRIIREEGFSYFQQFMLEAVEEGRQIFMARIQERLVPGIYQTASFMDAPYKGKAWHPEQNHDFMMHAPMTITIDAEGHFKLDMDGASGPGPFPFNASEGSMQGALWVQITQTLVYDGKVNDGSYLAAQHYFPPGSWCNPGNALLAYGTPWAYLIPAFTGMFRLLSRGYFARGYREEIVSGYGFTGDPTQGGGTLSNGAYFPVSNFELCAVGLGARGTMDGLDAAYAMWNPEADMGDAEVWETVESGLLYLSRRFKPDTAGYGRFRGGSGWESLRLVHGVKDLQLYSWREGRVFHGGAGLFGGYPGATGYRLFVKNTKFYEMVAQHQPYPLGDPDPAARELDTGLGGDCFVSRDALILPQPFQSGDVWLSLFSGGPGYGDPLERPAEDVVRDAEGNFYLPKTVERVFGVALGVDDQGQFSVQPDETDRLRRDILAEREKMSVPYQEFWERERQKILQKQLIEPVKRMYQESMTLSPQWSEKFKSFWSLPKTFAFELDNL</sequence>
<dbReference type="EMBL" id="PXYT01000073">
    <property type="protein sequence ID" value="PSR24593.1"/>
    <property type="molecule type" value="Genomic_DNA"/>
</dbReference>
<dbReference type="GO" id="GO:0003824">
    <property type="term" value="F:catalytic activity"/>
    <property type="evidence" value="ECO:0007669"/>
    <property type="project" value="InterPro"/>
</dbReference>
<dbReference type="InterPro" id="IPR003692">
    <property type="entry name" value="Hydantoinase_B"/>
</dbReference>
<proteinExistence type="predicted"/>
<feature type="domain" description="Hydantoinase B/oxoprolinase" evidence="1">
    <location>
        <begin position="39"/>
        <end position="613"/>
    </location>
</feature>
<evidence type="ECO:0000313" key="2">
    <source>
        <dbReference type="EMBL" id="PSR24593.1"/>
    </source>
</evidence>
<name>A0A2T2WQU4_9FIRM</name>
<comment type="caution">
    <text evidence="2">The sequence shown here is derived from an EMBL/GenBank/DDBJ whole genome shotgun (WGS) entry which is preliminary data.</text>
</comment>
<dbReference type="AlphaFoldDB" id="A0A2T2WQU4"/>
<protein>
    <submittedName>
        <fullName evidence="2">Acetone carboxylase subunit alpha</fullName>
    </submittedName>
</protein>
<dbReference type="Proteomes" id="UP000242699">
    <property type="component" value="Unassembled WGS sequence"/>
</dbReference>